<dbReference type="SUPFAM" id="SSF103473">
    <property type="entry name" value="MFS general substrate transporter"/>
    <property type="match status" value="2"/>
</dbReference>
<name>A0A137RG68_9FLAO</name>
<comment type="subcellular location">
    <subcellularLocation>
        <location evidence="1">Cell membrane</location>
        <topology evidence="1">Multi-pass membrane protein</topology>
    </subcellularLocation>
    <subcellularLocation>
        <location evidence="8">Membrane</location>
        <topology evidence="8">Multi-pass membrane protein</topology>
    </subcellularLocation>
</comment>
<feature type="transmembrane region" description="Helical" evidence="9">
    <location>
        <begin position="117"/>
        <end position="135"/>
    </location>
</feature>
<organism evidence="11 12">
    <name type="scientific">Aequorivita aquimaris</name>
    <dbReference type="NCBI Taxonomy" id="1548749"/>
    <lineage>
        <taxon>Bacteria</taxon>
        <taxon>Pseudomonadati</taxon>
        <taxon>Bacteroidota</taxon>
        <taxon>Flavobacteriia</taxon>
        <taxon>Flavobacteriales</taxon>
        <taxon>Flavobacteriaceae</taxon>
        <taxon>Aequorivita</taxon>
    </lineage>
</organism>
<dbReference type="PROSITE" id="PS50850">
    <property type="entry name" value="MFS"/>
    <property type="match status" value="1"/>
</dbReference>
<feature type="transmembrane region" description="Helical" evidence="9">
    <location>
        <begin position="524"/>
        <end position="543"/>
    </location>
</feature>
<feature type="transmembrane region" description="Helical" evidence="9">
    <location>
        <begin position="493"/>
        <end position="512"/>
    </location>
</feature>
<evidence type="ECO:0000313" key="12">
    <source>
        <dbReference type="Proteomes" id="UP000070138"/>
    </source>
</evidence>
<feature type="transmembrane region" description="Helical" evidence="9">
    <location>
        <begin position="563"/>
        <end position="588"/>
    </location>
</feature>
<comment type="similarity">
    <text evidence="8">Belongs to the major facilitator superfamily. Proton-dependent oligopeptide transporter (POT/PTR) (TC 2.A.17) family.</text>
</comment>
<evidence type="ECO:0000256" key="7">
    <source>
        <dbReference type="ARBA" id="ARBA00023136"/>
    </source>
</evidence>
<feature type="transmembrane region" description="Helical" evidence="9">
    <location>
        <begin position="91"/>
        <end position="111"/>
    </location>
</feature>
<evidence type="ECO:0000256" key="9">
    <source>
        <dbReference type="SAM" id="Phobius"/>
    </source>
</evidence>
<reference evidence="11 12" key="2">
    <citation type="journal article" date="2016" name="Int. J. Syst. Evol. Microbiol.">
        <title>Vitellibacter aquimaris sp. nov., a marine bacterium isolated from seawater.</title>
        <authorList>
            <person name="Thevarajoo S."/>
            <person name="Selvaratnam C."/>
            <person name="Goh K.M."/>
            <person name="Hong K.W."/>
            <person name="Chan X.Y."/>
            <person name="Chan K.G."/>
            <person name="Chong C.S."/>
        </authorList>
    </citation>
    <scope>NUCLEOTIDE SEQUENCE [LARGE SCALE GENOMIC DNA]</scope>
    <source>
        <strain evidence="11 12">D-24</strain>
    </source>
</reference>
<evidence type="ECO:0000256" key="5">
    <source>
        <dbReference type="ARBA" id="ARBA00022856"/>
    </source>
</evidence>
<feature type="transmembrane region" description="Helical" evidence="9">
    <location>
        <begin position="460"/>
        <end position="481"/>
    </location>
</feature>
<keyword evidence="2 8" id="KW-0813">Transport</keyword>
<dbReference type="PANTHER" id="PTHR23517:SF15">
    <property type="entry name" value="PROTON-DEPENDENT OLIGOPEPTIDE FAMILY TRANSPORT PROTEIN"/>
    <property type="match status" value="1"/>
</dbReference>
<keyword evidence="7 9" id="KW-0472">Membrane</keyword>
<keyword evidence="5" id="KW-0571">Peptide transport</keyword>
<evidence type="ECO:0000256" key="1">
    <source>
        <dbReference type="ARBA" id="ARBA00004651"/>
    </source>
</evidence>
<dbReference type="NCBIfam" id="TIGR00924">
    <property type="entry name" value="yjdL_sub1_fam"/>
    <property type="match status" value="1"/>
</dbReference>
<evidence type="ECO:0000256" key="8">
    <source>
        <dbReference type="RuleBase" id="RU003755"/>
    </source>
</evidence>
<dbReference type="InterPro" id="IPR020846">
    <property type="entry name" value="MFS_dom"/>
</dbReference>
<gene>
    <name evidence="11" type="ORF">LS48_10270</name>
</gene>
<dbReference type="InterPro" id="IPR018456">
    <property type="entry name" value="PTR2_symporter_CS"/>
</dbReference>
<feature type="domain" description="Major facilitator superfamily (MFS) profile" evidence="10">
    <location>
        <begin position="22"/>
        <end position="589"/>
    </location>
</feature>
<feature type="transmembrane region" description="Helical" evidence="9">
    <location>
        <begin position="429"/>
        <end position="448"/>
    </location>
</feature>
<evidence type="ECO:0000313" key="11">
    <source>
        <dbReference type="EMBL" id="KXN98474.1"/>
    </source>
</evidence>
<evidence type="ECO:0000256" key="4">
    <source>
        <dbReference type="ARBA" id="ARBA00022692"/>
    </source>
</evidence>
<protein>
    <submittedName>
        <fullName evidence="11">Amino acid permease</fullName>
    </submittedName>
</protein>
<feature type="transmembrane region" description="Helical" evidence="9">
    <location>
        <begin position="249"/>
        <end position="267"/>
    </location>
</feature>
<feature type="transmembrane region" description="Helical" evidence="9">
    <location>
        <begin position="156"/>
        <end position="176"/>
    </location>
</feature>
<evidence type="ECO:0000259" key="10">
    <source>
        <dbReference type="PROSITE" id="PS50850"/>
    </source>
</evidence>
<dbReference type="CDD" id="cd17346">
    <property type="entry name" value="MFS_DtpA_like"/>
    <property type="match status" value="1"/>
</dbReference>
<feature type="transmembrane region" description="Helical" evidence="9">
    <location>
        <begin position="32"/>
        <end position="51"/>
    </location>
</feature>
<dbReference type="Pfam" id="PF00854">
    <property type="entry name" value="PTR2"/>
    <property type="match status" value="2"/>
</dbReference>
<feature type="transmembrane region" description="Helical" evidence="9">
    <location>
        <begin position="362"/>
        <end position="387"/>
    </location>
</feature>
<keyword evidence="5" id="KW-0653">Protein transport</keyword>
<feature type="transmembrane region" description="Helical" evidence="9">
    <location>
        <begin position="182"/>
        <end position="202"/>
    </location>
</feature>
<evidence type="ECO:0000256" key="2">
    <source>
        <dbReference type="ARBA" id="ARBA00022448"/>
    </source>
</evidence>
<dbReference type="PATRIC" id="fig|1548749.3.peg.2163"/>
<sequence length="596" mass="66348">MNTDIENLFKDKVLGHPAGLFILFFTEMWERFSFYGMRILLVLFLTAPILSDNPGWEWPREHALALIGTYASLLYLTPIIGGWIADKITGYRMAVVLGCVIMTLGHASMALETTASFYMGLALLVIGTGFFKPNITSIISEMYKGKESKKDGAYTIFYMGVNAGAFFGMMLCGYLAENYGWSWGFGLAGIFMFFGMLQFLLANKIFGGIGAKPSKVREVEIPQNINEERPELRSDEVEEAPIKLNPFTMFDYVLIVLSSIGGLLYLFNDPLEKIYDTSLVPFEIGGMSGTNIVVLAALAMFLILLVTRIARYLPIVRDRLIAVSIFGLFTVFFFAFFEQSLGSMTLFAQDYTDRDLTGNSAMIFKIIDALLTTVPLIIISWVIYLLVKKTHNRIAMSNIALVIAFIGIWGLVIYRLYDKFNQTELQVDATWFGILNSFFIITLAPIFSKWWESKYNPSAAVKYGIGLIMLGLGFAILSYGASDIPPGAMTAKVSMVFLILAYLMHTMGELCLSPLGLSYLSKLVPARMIGFMFGVWYLAIAVGQKAANTMGGMIDKISAEYSMGTFFLIFTLIPISVGVISMLLNPVLKKLMHGIR</sequence>
<keyword evidence="12" id="KW-1185">Reference proteome</keyword>
<dbReference type="InterPro" id="IPR036259">
    <property type="entry name" value="MFS_trans_sf"/>
</dbReference>
<reference evidence="12" key="1">
    <citation type="submission" date="2014-10" db="EMBL/GenBank/DDBJ databases">
        <title>Genome sequencing of Vitellibacter sp. D-24.</title>
        <authorList>
            <person name="Thevarajoo S."/>
            <person name="Selvaratnam C."/>
            <person name="Goh K.M."/>
            <person name="Chong C.S."/>
        </authorList>
    </citation>
    <scope>NUCLEOTIDE SEQUENCE [LARGE SCALE GENOMIC DNA]</scope>
    <source>
        <strain evidence="12">D-24</strain>
    </source>
</reference>
<keyword evidence="6 9" id="KW-1133">Transmembrane helix</keyword>
<evidence type="ECO:0000256" key="3">
    <source>
        <dbReference type="ARBA" id="ARBA00022475"/>
    </source>
</evidence>
<feature type="transmembrane region" description="Helical" evidence="9">
    <location>
        <begin position="399"/>
        <end position="417"/>
    </location>
</feature>
<feature type="transmembrane region" description="Helical" evidence="9">
    <location>
        <begin position="287"/>
        <end position="307"/>
    </location>
</feature>
<evidence type="ECO:0000256" key="6">
    <source>
        <dbReference type="ARBA" id="ARBA00022989"/>
    </source>
</evidence>
<dbReference type="Proteomes" id="UP000070138">
    <property type="component" value="Unassembled WGS sequence"/>
</dbReference>
<dbReference type="PANTHER" id="PTHR23517">
    <property type="entry name" value="RESISTANCE PROTEIN MDTM, PUTATIVE-RELATED-RELATED"/>
    <property type="match status" value="1"/>
</dbReference>
<dbReference type="InterPro" id="IPR005279">
    <property type="entry name" value="Dipep/tripep_permease"/>
</dbReference>
<dbReference type="InterPro" id="IPR000109">
    <property type="entry name" value="POT_fam"/>
</dbReference>
<accession>A0A137RG68</accession>
<dbReference type="STRING" id="1548749.LS48_10270"/>
<dbReference type="GO" id="GO:1904680">
    <property type="term" value="F:peptide transmembrane transporter activity"/>
    <property type="evidence" value="ECO:0007669"/>
    <property type="project" value="InterPro"/>
</dbReference>
<dbReference type="AlphaFoldDB" id="A0A137RG68"/>
<feature type="transmembrane region" description="Helical" evidence="9">
    <location>
        <begin position="63"/>
        <end position="84"/>
    </location>
</feature>
<keyword evidence="3" id="KW-1003">Cell membrane</keyword>
<keyword evidence="4 8" id="KW-0812">Transmembrane</keyword>
<feature type="transmembrane region" description="Helical" evidence="9">
    <location>
        <begin position="319"/>
        <end position="337"/>
    </location>
</feature>
<dbReference type="GO" id="GO:0006857">
    <property type="term" value="P:oligopeptide transport"/>
    <property type="evidence" value="ECO:0007669"/>
    <property type="project" value="InterPro"/>
</dbReference>
<dbReference type="InterPro" id="IPR050171">
    <property type="entry name" value="MFS_Transporters"/>
</dbReference>
<dbReference type="EMBL" id="JRWG01000006">
    <property type="protein sequence ID" value="KXN98474.1"/>
    <property type="molecule type" value="Genomic_DNA"/>
</dbReference>
<comment type="caution">
    <text evidence="11">The sequence shown here is derived from an EMBL/GenBank/DDBJ whole genome shotgun (WGS) entry which is preliminary data.</text>
</comment>
<proteinExistence type="inferred from homology"/>
<dbReference type="Gene3D" id="1.20.1250.20">
    <property type="entry name" value="MFS general substrate transporter like domains"/>
    <property type="match status" value="2"/>
</dbReference>
<dbReference type="GO" id="GO:0005886">
    <property type="term" value="C:plasma membrane"/>
    <property type="evidence" value="ECO:0007669"/>
    <property type="project" value="UniProtKB-SubCell"/>
</dbReference>
<dbReference type="PROSITE" id="PS01023">
    <property type="entry name" value="PTR2_2"/>
    <property type="match status" value="1"/>
</dbReference>
<dbReference type="OrthoDB" id="9772725at2"/>
<dbReference type="RefSeq" id="WP_062622455.1">
    <property type="nucleotide sequence ID" value="NZ_JRWG01000006.1"/>
</dbReference>